<gene>
    <name evidence="1" type="ORF">HPBE_LOCUS15383</name>
</gene>
<proteinExistence type="predicted"/>
<dbReference type="OrthoDB" id="5872748at2759"/>
<dbReference type="WBParaSite" id="HPBE_0001538401-mRNA-1">
    <property type="protein sequence ID" value="HPBE_0001538401-mRNA-1"/>
    <property type="gene ID" value="HPBE_0001538401"/>
</dbReference>
<sequence>MREWSISLKSAKKIQEKCSQIPPLPNSIVRSLTEVVAAQSDAIVGIVMANLPDAAIEALVGCCLDGIGLGAKELVESTVEHLIRSPMRYWETLGNDNSSRSQAFQERKEYRAIWGPYFRDALTKAISFAKPLLALPLRTSDDYHIFEEVRRNCDPKHWENFRKF</sequence>
<accession>A0A183G285</accession>
<evidence type="ECO:0000313" key="1">
    <source>
        <dbReference type="EMBL" id="VDP02607.1"/>
    </source>
</evidence>
<evidence type="ECO:0000313" key="3">
    <source>
        <dbReference type="WBParaSite" id="HPBE_0001538401-mRNA-1"/>
    </source>
</evidence>
<dbReference type="AlphaFoldDB" id="A0A183G285"/>
<evidence type="ECO:0000313" key="2">
    <source>
        <dbReference type="Proteomes" id="UP000050761"/>
    </source>
</evidence>
<reference evidence="3" key="2">
    <citation type="submission" date="2019-09" db="UniProtKB">
        <authorList>
            <consortium name="WormBaseParasite"/>
        </authorList>
    </citation>
    <scope>IDENTIFICATION</scope>
</reference>
<accession>A0A3P7ZLB9</accession>
<dbReference type="EMBL" id="UZAH01028828">
    <property type="protein sequence ID" value="VDP02607.1"/>
    <property type="molecule type" value="Genomic_DNA"/>
</dbReference>
<name>A0A183G285_HELPZ</name>
<reference evidence="1 2" key="1">
    <citation type="submission" date="2018-11" db="EMBL/GenBank/DDBJ databases">
        <authorList>
            <consortium name="Pathogen Informatics"/>
        </authorList>
    </citation>
    <scope>NUCLEOTIDE SEQUENCE [LARGE SCALE GENOMIC DNA]</scope>
</reference>
<protein>
    <submittedName>
        <fullName evidence="3">CUE domain-containing protein</fullName>
    </submittedName>
</protein>
<organism evidence="2 3">
    <name type="scientific">Heligmosomoides polygyrus</name>
    <name type="common">Parasitic roundworm</name>
    <dbReference type="NCBI Taxonomy" id="6339"/>
    <lineage>
        <taxon>Eukaryota</taxon>
        <taxon>Metazoa</taxon>
        <taxon>Ecdysozoa</taxon>
        <taxon>Nematoda</taxon>
        <taxon>Chromadorea</taxon>
        <taxon>Rhabditida</taxon>
        <taxon>Rhabditina</taxon>
        <taxon>Rhabditomorpha</taxon>
        <taxon>Strongyloidea</taxon>
        <taxon>Heligmosomidae</taxon>
        <taxon>Heligmosomoides</taxon>
    </lineage>
</organism>
<keyword evidence="2" id="KW-1185">Reference proteome</keyword>
<dbReference type="Proteomes" id="UP000050761">
    <property type="component" value="Unassembled WGS sequence"/>
</dbReference>